<dbReference type="SMART" id="SM00257">
    <property type="entry name" value="LysM"/>
    <property type="match status" value="1"/>
</dbReference>
<dbReference type="Gene3D" id="3.10.350.10">
    <property type="entry name" value="LysM domain"/>
    <property type="match status" value="1"/>
</dbReference>
<dbReference type="Proteomes" id="UP000767291">
    <property type="component" value="Unassembled WGS sequence"/>
</dbReference>
<evidence type="ECO:0000259" key="2">
    <source>
        <dbReference type="PROSITE" id="PS51782"/>
    </source>
</evidence>
<gene>
    <name evidence="3" type="ORF">J2Z43_000825</name>
</gene>
<evidence type="ECO:0000313" key="4">
    <source>
        <dbReference type="Proteomes" id="UP000767291"/>
    </source>
</evidence>
<sequence>MEMWLSQADDKFRFPVFPPSFNLDGKAVLDNTNIVKLGEMNIFGGTSLRSIEINTMFPNKQYSFCDYNDFPKPYDCVNKLERWMKEGFILRFTITETNINLEVIIESFKYGEKDGTRDVYFTLQLKEYKRFKINKIEDKPNETNKQETTRPDKNDTANKTENKQRTHKVTSNDCLYSLARKYYGDGSLYMKIFEANHDKIKNPNVIYDGDILIIP</sequence>
<reference evidence="3 4" key="1">
    <citation type="submission" date="2021-03" db="EMBL/GenBank/DDBJ databases">
        <title>Genomic Encyclopedia of Type Strains, Phase IV (KMG-IV): sequencing the most valuable type-strain genomes for metagenomic binning, comparative biology and taxonomic classification.</title>
        <authorList>
            <person name="Goeker M."/>
        </authorList>
    </citation>
    <scope>NUCLEOTIDE SEQUENCE [LARGE SCALE GENOMIC DNA]</scope>
    <source>
        <strain evidence="3 4">DSM 1289</strain>
    </source>
</reference>
<dbReference type="RefSeq" id="WP_209455953.1">
    <property type="nucleotide sequence ID" value="NZ_BAAACS010000017.1"/>
</dbReference>
<keyword evidence="4" id="KW-1185">Reference proteome</keyword>
<evidence type="ECO:0000313" key="3">
    <source>
        <dbReference type="EMBL" id="MBP1854435.1"/>
    </source>
</evidence>
<dbReference type="Pfam" id="PF01476">
    <property type="entry name" value="LysM"/>
    <property type="match status" value="1"/>
</dbReference>
<name>A0ABS4E919_9FIRM</name>
<dbReference type="EMBL" id="JAGGJX010000001">
    <property type="protein sequence ID" value="MBP1854435.1"/>
    <property type="molecule type" value="Genomic_DNA"/>
</dbReference>
<comment type="caution">
    <text evidence="3">The sequence shown here is derived from an EMBL/GenBank/DDBJ whole genome shotgun (WGS) entry which is preliminary data.</text>
</comment>
<feature type="region of interest" description="Disordered" evidence="1">
    <location>
        <begin position="137"/>
        <end position="166"/>
    </location>
</feature>
<protein>
    <recommendedName>
        <fullName evidence="2">LysM domain-containing protein</fullName>
    </recommendedName>
</protein>
<feature type="compositionally biased region" description="Basic and acidic residues" evidence="1">
    <location>
        <begin position="137"/>
        <end position="164"/>
    </location>
</feature>
<dbReference type="SUPFAM" id="SSF54106">
    <property type="entry name" value="LysM domain"/>
    <property type="match status" value="1"/>
</dbReference>
<dbReference type="InterPro" id="IPR018392">
    <property type="entry name" value="LysM"/>
</dbReference>
<dbReference type="PANTHER" id="PTHR34700">
    <property type="entry name" value="POTASSIUM BINDING PROTEIN KBP"/>
    <property type="match status" value="1"/>
</dbReference>
<dbReference type="PANTHER" id="PTHR34700:SF4">
    <property type="entry name" value="PHAGE-LIKE ELEMENT PBSX PROTEIN XKDP"/>
    <property type="match status" value="1"/>
</dbReference>
<dbReference type="InterPro" id="IPR052196">
    <property type="entry name" value="Bact_Kbp"/>
</dbReference>
<proteinExistence type="predicted"/>
<evidence type="ECO:0000256" key="1">
    <source>
        <dbReference type="SAM" id="MobiDB-lite"/>
    </source>
</evidence>
<dbReference type="PROSITE" id="PS51782">
    <property type="entry name" value="LYSM"/>
    <property type="match status" value="1"/>
</dbReference>
<organism evidence="3 4">
    <name type="scientific">Metaclostridioides mangenotii</name>
    <dbReference type="NCBI Taxonomy" id="1540"/>
    <lineage>
        <taxon>Bacteria</taxon>
        <taxon>Bacillati</taxon>
        <taxon>Bacillota</taxon>
        <taxon>Clostridia</taxon>
        <taxon>Peptostreptococcales</taxon>
        <taxon>Peptostreptococcaceae</taxon>
        <taxon>Metaclostridioides</taxon>
    </lineage>
</organism>
<accession>A0ABS4E919</accession>
<feature type="domain" description="LysM" evidence="2">
    <location>
        <begin position="165"/>
        <end position="214"/>
    </location>
</feature>
<dbReference type="CDD" id="cd00118">
    <property type="entry name" value="LysM"/>
    <property type="match status" value="1"/>
</dbReference>
<dbReference type="InterPro" id="IPR036779">
    <property type="entry name" value="LysM_dom_sf"/>
</dbReference>